<dbReference type="InterPro" id="IPR010838">
    <property type="entry name" value="DUF1444"/>
</dbReference>
<protein>
    <submittedName>
        <fullName evidence="1">DUF1444 domain-containing protein</fullName>
    </submittedName>
</protein>
<dbReference type="PIRSF" id="PIRSF012562">
    <property type="entry name" value="UCP012562"/>
    <property type="match status" value="1"/>
</dbReference>
<gene>
    <name evidence="1" type="ORF">CR205_00745</name>
</gene>
<dbReference type="AlphaFoldDB" id="A0A2W0H5P2"/>
<dbReference type="NCBIfam" id="NF010189">
    <property type="entry name" value="PRK13668.1"/>
    <property type="match status" value="1"/>
</dbReference>
<proteinExistence type="predicted"/>
<dbReference type="OrthoDB" id="154553at2"/>
<evidence type="ECO:0000313" key="2">
    <source>
        <dbReference type="Proteomes" id="UP000248066"/>
    </source>
</evidence>
<sequence>MKPIAIKRLLDEELKNDPFITSYDREKEVYRIVDKETKKGITVSLSPLSDKFKKDEKQALDEVLHYIREGVAALTAKVRIKGNESRIFPVIRPTSFTEETADGDRLVTKEHTAESRVYYALDLGKTYVLMSEAHLAEEGVTEKHVEEAALFNLRSLKHTVKTDMVAGNTFYFINTNDGYDASRILNDSLLREMDEKTEGQLTVSIPHQDVLIFGDMRNERGYDVLAQMAFSFYAKGTSPITALPFMYDDGELEPVFILAQRKPKDK</sequence>
<accession>A0A2W0H5P2</accession>
<dbReference type="EMBL" id="PDOF01000001">
    <property type="protein sequence ID" value="PYZ97163.1"/>
    <property type="molecule type" value="Genomic_DNA"/>
</dbReference>
<evidence type="ECO:0000313" key="1">
    <source>
        <dbReference type="EMBL" id="PYZ97163.1"/>
    </source>
</evidence>
<comment type="caution">
    <text evidence="1">The sequence shown here is derived from an EMBL/GenBank/DDBJ whole genome shotgun (WGS) entry which is preliminary data.</text>
</comment>
<name>A0A2W0H5P2_9BACI</name>
<dbReference type="Proteomes" id="UP000248066">
    <property type="component" value="Unassembled WGS sequence"/>
</dbReference>
<reference evidence="1 2" key="1">
    <citation type="submission" date="2017-10" db="EMBL/GenBank/DDBJ databases">
        <title>Bacillus sp. nov., a halophilic bacterium isolated from a Yangshapao Lake.</title>
        <authorList>
            <person name="Wang H."/>
        </authorList>
    </citation>
    <scope>NUCLEOTIDE SEQUENCE [LARGE SCALE GENOMIC DNA]</scope>
    <source>
        <strain evidence="1 2">YSP-3</strain>
    </source>
</reference>
<dbReference type="Pfam" id="PF07285">
    <property type="entry name" value="DUF1444"/>
    <property type="match status" value="1"/>
</dbReference>
<organism evidence="1 2">
    <name type="scientific">Alteribacter lacisalsi</name>
    <dbReference type="NCBI Taxonomy" id="2045244"/>
    <lineage>
        <taxon>Bacteria</taxon>
        <taxon>Bacillati</taxon>
        <taxon>Bacillota</taxon>
        <taxon>Bacilli</taxon>
        <taxon>Bacillales</taxon>
        <taxon>Bacillaceae</taxon>
        <taxon>Alteribacter</taxon>
    </lineage>
</organism>
<keyword evidence="2" id="KW-1185">Reference proteome</keyword>
<dbReference type="RefSeq" id="WP_110515966.1">
    <property type="nucleotide sequence ID" value="NZ_PDOF01000001.1"/>
</dbReference>